<dbReference type="InterPro" id="IPR008854">
    <property type="entry name" value="TPMT"/>
</dbReference>
<organism evidence="10 11">
    <name type="scientific">Acinetobacter brisouii CIP 110357</name>
    <dbReference type="NCBI Taxonomy" id="1341683"/>
    <lineage>
        <taxon>Bacteria</taxon>
        <taxon>Pseudomonadati</taxon>
        <taxon>Pseudomonadota</taxon>
        <taxon>Gammaproteobacteria</taxon>
        <taxon>Moraxellales</taxon>
        <taxon>Moraxellaceae</taxon>
        <taxon>Acinetobacter</taxon>
    </lineage>
</organism>
<dbReference type="OrthoDB" id="9778208at2"/>
<dbReference type="HOGENOM" id="CLU_085515_1_0_6"/>
<dbReference type="PANTHER" id="PTHR10259:SF11">
    <property type="entry name" value="THIOPURINE S-METHYLTRANSFERASE"/>
    <property type="match status" value="1"/>
</dbReference>
<keyword evidence="6 9" id="KW-0489">Methyltransferase</keyword>
<dbReference type="NCBIfam" id="TIGR03840">
    <property type="entry name" value="TMPT_Se_Te"/>
    <property type="match status" value="1"/>
</dbReference>
<dbReference type="InterPro" id="IPR029063">
    <property type="entry name" value="SAM-dependent_MTases_sf"/>
</dbReference>
<keyword evidence="8 9" id="KW-0949">S-adenosyl-L-methionine</keyword>
<dbReference type="Proteomes" id="UP000018418">
    <property type="component" value="Unassembled WGS sequence"/>
</dbReference>
<reference evidence="10 11" key="1">
    <citation type="submission" date="2013-10" db="EMBL/GenBank/DDBJ databases">
        <title>The Genome Sequence of Acinetobacter brisouii CIP 110357.</title>
        <authorList>
            <consortium name="The Broad Institute Genomics Platform"/>
            <consortium name="The Broad Institute Genome Sequencing Center for Infectious Disease"/>
            <person name="Cerqueira G."/>
            <person name="Feldgarden M."/>
            <person name="Courvalin P."/>
            <person name="Grillot-Courvalin C."/>
            <person name="Clermont D."/>
            <person name="Rocha E."/>
            <person name="Yoon E.-J."/>
            <person name="Nemec A."/>
            <person name="Young S.K."/>
            <person name="Zeng Q."/>
            <person name="Gargeya S."/>
            <person name="Fitzgerald M."/>
            <person name="Abouelleil A."/>
            <person name="Alvarado L."/>
            <person name="Berlin A.M."/>
            <person name="Chapman S.B."/>
            <person name="Gainer-Dewar J."/>
            <person name="Goldberg J."/>
            <person name="Gnerre S."/>
            <person name="Griggs A."/>
            <person name="Gujja S."/>
            <person name="Hansen M."/>
            <person name="Howarth C."/>
            <person name="Imamovic A."/>
            <person name="Ireland A."/>
            <person name="Larimer J."/>
            <person name="McCowan C."/>
            <person name="Murphy C."/>
            <person name="Pearson M."/>
            <person name="Poon T.W."/>
            <person name="Priest M."/>
            <person name="Roberts A."/>
            <person name="Saif S."/>
            <person name="Shea T."/>
            <person name="Sykes S."/>
            <person name="Wortman J."/>
            <person name="Nusbaum C."/>
            <person name="Birren B."/>
        </authorList>
    </citation>
    <scope>NUCLEOTIDE SEQUENCE [LARGE SCALE GENOMIC DNA]</scope>
    <source>
        <strain evidence="10 11">CIP 110357</strain>
    </source>
</reference>
<proteinExistence type="inferred from homology"/>
<dbReference type="AlphaFoldDB" id="V2URY5"/>
<dbReference type="EMBL" id="AYEU01000006">
    <property type="protein sequence ID" value="ESK51366.1"/>
    <property type="molecule type" value="Genomic_DNA"/>
</dbReference>
<comment type="caution">
    <text evidence="10">The sequence shown here is derived from an EMBL/GenBank/DDBJ whole genome shotgun (WGS) entry which is preliminary data.</text>
</comment>
<dbReference type="PROSITE" id="PS51585">
    <property type="entry name" value="SAM_MT_TPMT"/>
    <property type="match status" value="1"/>
</dbReference>
<evidence type="ECO:0000256" key="5">
    <source>
        <dbReference type="ARBA" id="ARBA00022490"/>
    </source>
</evidence>
<keyword evidence="7 9" id="KW-0808">Transferase</keyword>
<feature type="binding site" evidence="9">
    <location>
        <position position="45"/>
    </location>
    <ligand>
        <name>S-adenosyl-L-methionine</name>
        <dbReference type="ChEBI" id="CHEBI:59789"/>
    </ligand>
</feature>
<dbReference type="Pfam" id="PF05724">
    <property type="entry name" value="TPMT"/>
    <property type="match status" value="1"/>
</dbReference>
<protein>
    <recommendedName>
        <fullName evidence="4 9">Thiopurine S-methyltransferase</fullName>
        <ecNumber evidence="4 9">2.1.1.67</ecNumber>
    </recommendedName>
    <alternativeName>
        <fullName evidence="9">Thiopurine methyltransferase</fullName>
    </alternativeName>
</protein>
<evidence type="ECO:0000313" key="11">
    <source>
        <dbReference type="Proteomes" id="UP000018418"/>
    </source>
</evidence>
<keyword evidence="11" id="KW-1185">Reference proteome</keyword>
<evidence type="ECO:0000313" key="10">
    <source>
        <dbReference type="EMBL" id="ESK51366.1"/>
    </source>
</evidence>
<evidence type="ECO:0000256" key="8">
    <source>
        <dbReference type="ARBA" id="ARBA00022691"/>
    </source>
</evidence>
<evidence type="ECO:0000256" key="3">
    <source>
        <dbReference type="ARBA" id="ARBA00008145"/>
    </source>
</evidence>
<accession>V2URY5</accession>
<dbReference type="GO" id="GO:0008119">
    <property type="term" value="F:thiopurine S-methyltransferase activity"/>
    <property type="evidence" value="ECO:0007669"/>
    <property type="project" value="UniProtKB-UniRule"/>
</dbReference>
<dbReference type="InterPro" id="IPR025835">
    <property type="entry name" value="Thiopurine_S-MeTrfase"/>
</dbReference>
<dbReference type="GO" id="GO:0010038">
    <property type="term" value="P:response to metal ion"/>
    <property type="evidence" value="ECO:0007669"/>
    <property type="project" value="InterPro"/>
</dbReference>
<dbReference type="GO" id="GO:0005737">
    <property type="term" value="C:cytoplasm"/>
    <property type="evidence" value="ECO:0007669"/>
    <property type="project" value="UniProtKB-SubCell"/>
</dbReference>
<dbReference type="RefSeq" id="WP_004899976.1">
    <property type="nucleotide sequence ID" value="NZ_BBTI01000002.1"/>
</dbReference>
<dbReference type="GO" id="GO:0032259">
    <property type="term" value="P:methylation"/>
    <property type="evidence" value="ECO:0007669"/>
    <property type="project" value="UniProtKB-KW"/>
</dbReference>
<keyword evidence="5 9" id="KW-0963">Cytoplasm</keyword>
<evidence type="ECO:0000256" key="2">
    <source>
        <dbReference type="ARBA" id="ARBA00004496"/>
    </source>
</evidence>
<name>V2URY5_9GAMM</name>
<feature type="binding site" evidence="9">
    <location>
        <position position="10"/>
    </location>
    <ligand>
        <name>S-adenosyl-L-methionine</name>
        <dbReference type="ChEBI" id="CHEBI:59789"/>
    </ligand>
</feature>
<comment type="similarity">
    <text evidence="3 9">Belongs to the class I-like SAM-binding methyltransferase superfamily. TPMT family.</text>
</comment>
<gene>
    <name evidence="9" type="primary">tpm</name>
    <name evidence="10" type="ORF">P255_01880</name>
</gene>
<dbReference type="CDD" id="cd02440">
    <property type="entry name" value="AdoMet_MTases"/>
    <property type="match status" value="1"/>
</dbReference>
<comment type="subcellular location">
    <subcellularLocation>
        <location evidence="2 9">Cytoplasm</location>
    </subcellularLocation>
</comment>
<dbReference type="PANTHER" id="PTHR10259">
    <property type="entry name" value="THIOPURINE S-METHYLTRANSFERASE"/>
    <property type="match status" value="1"/>
</dbReference>
<dbReference type="Gene3D" id="3.40.50.150">
    <property type="entry name" value="Vaccinia Virus protein VP39"/>
    <property type="match status" value="1"/>
</dbReference>
<evidence type="ECO:0000256" key="6">
    <source>
        <dbReference type="ARBA" id="ARBA00022603"/>
    </source>
</evidence>
<evidence type="ECO:0000256" key="4">
    <source>
        <dbReference type="ARBA" id="ARBA00011905"/>
    </source>
</evidence>
<dbReference type="NCBIfam" id="NF009732">
    <property type="entry name" value="PRK13255.1"/>
    <property type="match status" value="1"/>
</dbReference>
<feature type="binding site" evidence="9">
    <location>
        <position position="66"/>
    </location>
    <ligand>
        <name>S-adenosyl-L-methionine</name>
        <dbReference type="ChEBI" id="CHEBI:59789"/>
    </ligand>
</feature>
<comment type="catalytic activity">
    <reaction evidence="1 9">
        <text>S-adenosyl-L-methionine + a thiopurine = S-adenosyl-L-homocysteine + a thiopurine S-methylether.</text>
        <dbReference type="EC" id="2.1.1.67"/>
    </reaction>
</comment>
<evidence type="ECO:0000256" key="9">
    <source>
        <dbReference type="HAMAP-Rule" id="MF_00812"/>
    </source>
</evidence>
<dbReference type="PATRIC" id="fig|1341683.3.peg.1865"/>
<dbReference type="InterPro" id="IPR022474">
    <property type="entry name" value="Thiopur_S-MeTfrase_Se/Te_detox"/>
</dbReference>
<dbReference type="PIRSF" id="PIRSF023956">
    <property type="entry name" value="Thiopurine_S-methyltransferase"/>
    <property type="match status" value="1"/>
</dbReference>
<feature type="binding site" evidence="9">
    <location>
        <position position="123"/>
    </location>
    <ligand>
        <name>S-adenosyl-L-methionine</name>
        <dbReference type="ChEBI" id="CHEBI:59789"/>
    </ligand>
</feature>
<dbReference type="HAMAP" id="MF_00812">
    <property type="entry name" value="Thiopur_methtran"/>
    <property type="match status" value="1"/>
</dbReference>
<dbReference type="SUPFAM" id="SSF53335">
    <property type="entry name" value="S-adenosyl-L-methionine-dependent methyltransferases"/>
    <property type="match status" value="1"/>
</dbReference>
<evidence type="ECO:0000256" key="7">
    <source>
        <dbReference type="ARBA" id="ARBA00022679"/>
    </source>
</evidence>
<dbReference type="STRING" id="396323.VH98_01570"/>
<sequence>MQEQFWLDKWKNNQIGFHQQQVNEFLAKYIDKLSLQKNARIFVPLCGKSLDMHWLLDQGFRVVAVELSELAVEELIKSLNLPFEEIPNQHLRHFHHPQIDIFNGDIFQLTQPLLGDVDAIYDRAALVALPENMRVQYAQHLKQVTNNAPQLLISYEYDQDTFSGPPFSVPEAKIKGLYDDVYDIEPLIRIERSGAFQQQDAIETAWYLAKKD</sequence>
<dbReference type="EC" id="2.1.1.67" evidence="4 9"/>
<evidence type="ECO:0000256" key="1">
    <source>
        <dbReference type="ARBA" id="ARBA00000903"/>
    </source>
</evidence>
<dbReference type="FunFam" id="3.40.50.150:FF:000101">
    <property type="entry name" value="Thiopurine S-methyltransferase"/>
    <property type="match status" value="1"/>
</dbReference>